<feature type="domain" description="Rhodanese" evidence="2">
    <location>
        <begin position="81"/>
        <end position="201"/>
    </location>
</feature>
<dbReference type="CDD" id="cd00158">
    <property type="entry name" value="RHOD"/>
    <property type="match status" value="1"/>
</dbReference>
<accession>A0A9E2L4T3</accession>
<dbReference type="Gene3D" id="3.40.250.10">
    <property type="entry name" value="Rhodanese-like domain"/>
    <property type="match status" value="1"/>
</dbReference>
<dbReference type="PROSITE" id="PS50206">
    <property type="entry name" value="RHODANESE_3"/>
    <property type="match status" value="1"/>
</dbReference>
<proteinExistence type="predicted"/>
<dbReference type="SMART" id="SM00450">
    <property type="entry name" value="RHOD"/>
    <property type="match status" value="1"/>
</dbReference>
<feature type="chain" id="PRO_5039106509" description="Rhodanese domain-containing protein" evidence="1">
    <location>
        <begin position="20"/>
        <end position="221"/>
    </location>
</feature>
<comment type="caution">
    <text evidence="3">The sequence shown here is derived from an EMBL/GenBank/DDBJ whole genome shotgun (WGS) entry which is preliminary data.</text>
</comment>
<dbReference type="InterPro" id="IPR036873">
    <property type="entry name" value="Rhodanese-like_dom_sf"/>
</dbReference>
<dbReference type="AlphaFoldDB" id="A0A9E2L4T3"/>
<dbReference type="Pfam" id="PF00581">
    <property type="entry name" value="Rhodanese"/>
    <property type="match status" value="1"/>
</dbReference>
<evidence type="ECO:0000313" key="4">
    <source>
        <dbReference type="Proteomes" id="UP000823914"/>
    </source>
</evidence>
<evidence type="ECO:0000313" key="3">
    <source>
        <dbReference type="EMBL" id="MBU3850768.1"/>
    </source>
</evidence>
<organism evidence="3 4">
    <name type="scientific">Candidatus Treponema excrementipullorum</name>
    <dbReference type="NCBI Taxonomy" id="2838768"/>
    <lineage>
        <taxon>Bacteria</taxon>
        <taxon>Pseudomonadati</taxon>
        <taxon>Spirochaetota</taxon>
        <taxon>Spirochaetia</taxon>
        <taxon>Spirochaetales</taxon>
        <taxon>Treponemataceae</taxon>
        <taxon>Treponema</taxon>
    </lineage>
</organism>
<evidence type="ECO:0000256" key="1">
    <source>
        <dbReference type="SAM" id="SignalP"/>
    </source>
</evidence>
<sequence length="221" mass="23953">MKKIVLVFCIVPFILAACSKSGTVAVATATATETSAVQAAPVETAKALPAPTDTTKPDADKTPYAASVSSINKDNLHEYLGRDDVVYIDLRDFGDYQGKHLRNFECIPFFAYIYNKEAGPGTDKVQLFGGETANPVSTYEESAELLKVLIPQDKTVFLMCQSGGRVAMCMDILAANGYDMSKIYNVGGMGQFTSKDLAPYVVDLAEFKVNAEYSIEGLTRQ</sequence>
<dbReference type="InterPro" id="IPR001763">
    <property type="entry name" value="Rhodanese-like_dom"/>
</dbReference>
<dbReference type="SUPFAM" id="SSF52821">
    <property type="entry name" value="Rhodanese/Cell cycle control phosphatase"/>
    <property type="match status" value="1"/>
</dbReference>
<feature type="signal peptide" evidence="1">
    <location>
        <begin position="1"/>
        <end position="19"/>
    </location>
</feature>
<name>A0A9E2L4T3_9SPIR</name>
<gene>
    <name evidence="3" type="ORF">IAA16_09400</name>
</gene>
<protein>
    <recommendedName>
        <fullName evidence="2">Rhodanese domain-containing protein</fullName>
    </recommendedName>
</protein>
<evidence type="ECO:0000259" key="2">
    <source>
        <dbReference type="PROSITE" id="PS50206"/>
    </source>
</evidence>
<reference evidence="3" key="1">
    <citation type="journal article" date="2021" name="PeerJ">
        <title>Extensive microbial diversity within the chicken gut microbiome revealed by metagenomics and culture.</title>
        <authorList>
            <person name="Gilroy R."/>
            <person name="Ravi A."/>
            <person name="Getino M."/>
            <person name="Pursley I."/>
            <person name="Horton D.L."/>
            <person name="Alikhan N.F."/>
            <person name="Baker D."/>
            <person name="Gharbi K."/>
            <person name="Hall N."/>
            <person name="Watson M."/>
            <person name="Adriaenssens E.M."/>
            <person name="Foster-Nyarko E."/>
            <person name="Jarju S."/>
            <person name="Secka A."/>
            <person name="Antonio M."/>
            <person name="Oren A."/>
            <person name="Chaudhuri R.R."/>
            <person name="La Ragione R."/>
            <person name="Hildebrand F."/>
            <person name="Pallen M.J."/>
        </authorList>
    </citation>
    <scope>NUCLEOTIDE SEQUENCE</scope>
    <source>
        <strain evidence="3">Gambia15-2214</strain>
    </source>
</reference>
<keyword evidence="1" id="KW-0732">Signal</keyword>
<reference evidence="3" key="2">
    <citation type="submission" date="2021-04" db="EMBL/GenBank/DDBJ databases">
        <authorList>
            <person name="Gilroy R."/>
        </authorList>
    </citation>
    <scope>NUCLEOTIDE SEQUENCE</scope>
    <source>
        <strain evidence="3">Gambia15-2214</strain>
    </source>
</reference>
<dbReference type="Proteomes" id="UP000823914">
    <property type="component" value="Unassembled WGS sequence"/>
</dbReference>
<dbReference type="EMBL" id="JAHLFV010000216">
    <property type="protein sequence ID" value="MBU3850768.1"/>
    <property type="molecule type" value="Genomic_DNA"/>
</dbReference>
<dbReference type="PROSITE" id="PS51257">
    <property type="entry name" value="PROKAR_LIPOPROTEIN"/>
    <property type="match status" value="1"/>
</dbReference>